<sequence length="64" mass="6992">MSAVLIIAVAGLVLGLIFFLPGLVLPQVYRQSHFAGRWPTCGMGNHAGKSQTLLTTVFNQEEYE</sequence>
<protein>
    <submittedName>
        <fullName evidence="1">Uncharacterized protein</fullName>
    </submittedName>
</protein>
<dbReference type="EMBL" id="BK032763">
    <property type="protein sequence ID" value="DAF59140.1"/>
    <property type="molecule type" value="Genomic_DNA"/>
</dbReference>
<evidence type="ECO:0000313" key="1">
    <source>
        <dbReference type="EMBL" id="DAF59140.1"/>
    </source>
</evidence>
<proteinExistence type="predicted"/>
<accession>A0A8S5T720</accession>
<name>A0A8S5T720_9CAUD</name>
<reference evidence="1" key="1">
    <citation type="journal article" date="2021" name="Proc. Natl. Acad. Sci. U.S.A.">
        <title>A Catalog of Tens of Thousands of Viruses from Human Metagenomes Reveals Hidden Associations with Chronic Diseases.</title>
        <authorList>
            <person name="Tisza M.J."/>
            <person name="Buck C.B."/>
        </authorList>
    </citation>
    <scope>NUCLEOTIDE SEQUENCE</scope>
    <source>
        <strain evidence="1">Ctmwf23</strain>
    </source>
</reference>
<organism evidence="1">
    <name type="scientific">Siphoviridae sp. ctmwf23</name>
    <dbReference type="NCBI Taxonomy" id="2827935"/>
    <lineage>
        <taxon>Viruses</taxon>
        <taxon>Duplodnaviria</taxon>
        <taxon>Heunggongvirae</taxon>
        <taxon>Uroviricota</taxon>
        <taxon>Caudoviricetes</taxon>
    </lineage>
</organism>